<feature type="domain" description="Transposase IS4-like" evidence="2">
    <location>
        <begin position="87"/>
        <end position="238"/>
    </location>
</feature>
<evidence type="ECO:0000259" key="3">
    <source>
        <dbReference type="Pfam" id="PF13340"/>
    </source>
</evidence>
<proteinExistence type="predicted"/>
<evidence type="ECO:0000256" key="1">
    <source>
        <dbReference type="SAM" id="Phobius"/>
    </source>
</evidence>
<gene>
    <name evidence="4" type="ORF">HNO79_16440</name>
</gene>
<evidence type="ECO:0000259" key="2">
    <source>
        <dbReference type="Pfam" id="PF01609"/>
    </source>
</evidence>
<accession>A0ABS5SRL6</accession>
<evidence type="ECO:0000313" key="5">
    <source>
        <dbReference type="Proteomes" id="UP001519538"/>
    </source>
</evidence>
<feature type="domain" description="Insertion element IS402-like" evidence="3">
    <location>
        <begin position="7"/>
        <end position="77"/>
    </location>
</feature>
<protein>
    <submittedName>
        <fullName evidence="4">IS5 family transposase</fullName>
    </submittedName>
</protein>
<dbReference type="NCBIfam" id="NF033580">
    <property type="entry name" value="transpos_IS5_3"/>
    <property type="match status" value="1"/>
</dbReference>
<dbReference type="EMBL" id="JABLUU010000052">
    <property type="protein sequence ID" value="MBT0676952.1"/>
    <property type="molecule type" value="Genomic_DNA"/>
</dbReference>
<keyword evidence="1" id="KW-1133">Transmembrane helix</keyword>
<keyword evidence="1" id="KW-0472">Membrane</keyword>
<dbReference type="Pfam" id="PF13340">
    <property type="entry name" value="DUF4096"/>
    <property type="match status" value="1"/>
</dbReference>
<keyword evidence="1" id="KW-0812">Transmembrane</keyword>
<organism evidence="4 5">
    <name type="scientific">Komagataeibacter oboediens</name>
    <dbReference type="NCBI Taxonomy" id="65958"/>
    <lineage>
        <taxon>Bacteria</taxon>
        <taxon>Pseudomonadati</taxon>
        <taxon>Pseudomonadota</taxon>
        <taxon>Alphaproteobacteria</taxon>
        <taxon>Acetobacterales</taxon>
        <taxon>Acetobacteraceae</taxon>
        <taxon>Komagataeibacter</taxon>
    </lineage>
</organism>
<dbReference type="PANTHER" id="PTHR30007:SF1">
    <property type="entry name" value="BLR1914 PROTEIN"/>
    <property type="match status" value="1"/>
</dbReference>
<evidence type="ECO:0000313" key="4">
    <source>
        <dbReference type="EMBL" id="MBT0676952.1"/>
    </source>
</evidence>
<dbReference type="Proteomes" id="UP001519538">
    <property type="component" value="Unassembled WGS sequence"/>
</dbReference>
<keyword evidence="5" id="KW-1185">Reference proteome</keyword>
<dbReference type="PANTHER" id="PTHR30007">
    <property type="entry name" value="PHP DOMAIN PROTEIN"/>
    <property type="match status" value="1"/>
</dbReference>
<comment type="caution">
    <text evidence="4">The sequence shown here is derived from an EMBL/GenBank/DDBJ whole genome shotgun (WGS) entry which is preliminary data.</text>
</comment>
<reference evidence="4 5" key="1">
    <citation type="journal article" date="2021" name="Astrobiology">
        <title>Bacterial Cellulose Retains Robustness but Its Synthesis Declines After Exposure to a Mars-Like Environment Simulated Outside the International Space Station.</title>
        <authorList>
            <person name="Orlovska I."/>
            <person name="Podolich O."/>
            <person name="Kukharenko O."/>
            <person name="Zaets I."/>
            <person name="Reva O."/>
            <person name="Khirunenko L."/>
            <person name="Zmejkoski D."/>
            <person name="Rogalsky S."/>
            <person name="Barh D."/>
            <person name="Tiwari S."/>
            <person name="Kumavath R."/>
            <person name="Goes-Neto A."/>
            <person name="Azevedo V."/>
            <person name="Brenig B."/>
            <person name="Ghosh P."/>
            <person name="de Vera J.P."/>
            <person name="Kozyrovska N."/>
        </authorList>
    </citation>
    <scope>NUCLEOTIDE SEQUENCE [LARGE SCALE GENOMIC DNA]</scope>
    <source>
        <strain evidence="4 5">IMBG 311</strain>
    </source>
</reference>
<sequence length="252" mass="28932">MSRLPMLSHEQMKVLQPLLPRARGLRRVDDRRVISGIIYVIRNGLQWKDAPREFGSYKTLYNRFIRWSERGVFEKIFATLAARAGVPECLMIDSTHLKVHRTAASLRKKGQRPRRIGRTRGGLNSKLHAVCDGVGRPIAMLLTEGQMSDHRGARILLPVLPDAHYLIADKGYDSTRFRDALASSGIAPCIPSTKNRRKLLPYDRHLYGKRHKVENLFGKIKDWRRIATRYDRCAHTFFSAICLAATIIFWMP</sequence>
<dbReference type="InterPro" id="IPR002559">
    <property type="entry name" value="Transposase_11"/>
</dbReference>
<name>A0ABS5SRL6_9PROT</name>
<dbReference type="Pfam" id="PF01609">
    <property type="entry name" value="DDE_Tnp_1"/>
    <property type="match status" value="1"/>
</dbReference>
<feature type="transmembrane region" description="Helical" evidence="1">
    <location>
        <begin position="233"/>
        <end position="251"/>
    </location>
</feature>
<dbReference type="InterPro" id="IPR025161">
    <property type="entry name" value="IS402-like_dom"/>
</dbReference>